<dbReference type="PANTHER" id="PTHR30451:SF5">
    <property type="entry name" value="SLR0019 PROTEIN"/>
    <property type="match status" value="1"/>
</dbReference>
<reference evidence="3" key="1">
    <citation type="journal article" date="2019" name="Int. J. Syst. Evol. Microbiol.">
        <title>The Global Catalogue of Microorganisms (GCM) 10K type strain sequencing project: providing services to taxonomists for standard genome sequencing and annotation.</title>
        <authorList>
            <consortium name="The Broad Institute Genomics Platform"/>
            <consortium name="The Broad Institute Genome Sequencing Center for Infectious Disease"/>
            <person name="Wu L."/>
            <person name="Ma J."/>
        </authorList>
    </citation>
    <scope>NUCLEOTIDE SEQUENCE [LARGE SCALE GENOMIC DNA]</scope>
    <source>
        <strain evidence="3">CGMCC 1.19062</strain>
    </source>
</reference>
<sequence length="777" mass="82698">MRRSFLHACFALTFVGPTVALAQTPGLPGLMPGTGADDQRFIVSLRVNGKVIDDAVLAVRRGGEFYVPRPALMAARMSAPPGIKAFPLNGVEYVALGAIPGVIARFDPGAQELVVNAGSGAVAAQSLDVSPDSVSGTRAPPAGGFFNYDVIAQTGDDPSYVAGLVEGGMAIGQGTLVTTGLFRAVGGGQGFTRLDTSYVQDMPDELMRIRLGDGVARGGDWGRPFRFGGIQIGTNFDIQPGFVPFAVPSFAGQAELPSTVDVYLDNVLRYRGEVDQGPFQLNQLPVIRGSGEARVIFTDPLGRQQSTALPFYVSPQILREGLSDFSYEAGFRRRNYQLESMGYDDWVLSGTHRYGLTNEITVEGHSEIMGRRQVAGFSVATTLLGIGELQGEAAGGRVKGDATWLGGVGYSYTARSWNVGLRQRWQDADFNNTDEVFVFGNGLTSELVASAGLALDDYGSGLLSFAKQRYRGRDNVSILTASWTLPVGQSAFASLYGLNTRQGDFNDTSVGLTVTFLFGGTNNATLDVLRRGADTAITAQARHSGNAVDGLDLGAITALDTINRYGADALKRTKHGDIGLALDRFDNRDNARLSLRGGVAAADGKMFMTRRVDDAFGVVSVPGFPGVPITQDNRPAGVTDEDGDLFIPQMISNYPSKIGVDTSGLPITADIEALEQQIIPANRSAAVVSFNARYSGARRVVIQRADQQPISPGAKILRVADSREFRTAYDGEAYLEPIAAGKETAFIVETAQGRCQVVLPKPGPDNSRLTLTCGDAP</sequence>
<dbReference type="Gene3D" id="2.60.40.2610">
    <property type="entry name" value="Outer membrane usher protein FimD, plug domain"/>
    <property type="match status" value="1"/>
</dbReference>
<evidence type="ECO:0000313" key="2">
    <source>
        <dbReference type="EMBL" id="MFD2263931.1"/>
    </source>
</evidence>
<keyword evidence="1" id="KW-0732">Signal</keyword>
<feature type="signal peptide" evidence="1">
    <location>
        <begin position="1"/>
        <end position="22"/>
    </location>
</feature>
<gene>
    <name evidence="2" type="ORF">ACFSM5_13600</name>
</gene>
<proteinExistence type="predicted"/>
<accession>A0ABW5DWX4</accession>
<protein>
    <submittedName>
        <fullName evidence="2">Fimbria/pilus outer membrane usher protein</fullName>
    </submittedName>
</protein>
<organism evidence="2 3">
    <name type="scientific">Lacibacterium aquatile</name>
    <dbReference type="NCBI Taxonomy" id="1168082"/>
    <lineage>
        <taxon>Bacteria</taxon>
        <taxon>Pseudomonadati</taxon>
        <taxon>Pseudomonadota</taxon>
        <taxon>Alphaproteobacteria</taxon>
        <taxon>Rhodospirillales</taxon>
        <taxon>Rhodospirillaceae</taxon>
    </lineage>
</organism>
<dbReference type="InterPro" id="IPR000015">
    <property type="entry name" value="Fimb_usher"/>
</dbReference>
<feature type="chain" id="PRO_5045143855" evidence="1">
    <location>
        <begin position="23"/>
        <end position="777"/>
    </location>
</feature>
<dbReference type="Pfam" id="PF00577">
    <property type="entry name" value="Usher"/>
    <property type="match status" value="1"/>
</dbReference>
<comment type="caution">
    <text evidence="2">The sequence shown here is derived from an EMBL/GenBank/DDBJ whole genome shotgun (WGS) entry which is preliminary data.</text>
</comment>
<dbReference type="EMBL" id="JBHUIP010000012">
    <property type="protein sequence ID" value="MFD2263931.1"/>
    <property type="molecule type" value="Genomic_DNA"/>
</dbReference>
<dbReference type="Proteomes" id="UP001597295">
    <property type="component" value="Unassembled WGS sequence"/>
</dbReference>
<name>A0ABW5DWX4_9PROT</name>
<keyword evidence="3" id="KW-1185">Reference proteome</keyword>
<dbReference type="Gene3D" id="2.60.40.3110">
    <property type="match status" value="1"/>
</dbReference>
<dbReference type="InterPro" id="IPR042186">
    <property type="entry name" value="FimD_plug_dom"/>
</dbReference>
<evidence type="ECO:0000256" key="1">
    <source>
        <dbReference type="SAM" id="SignalP"/>
    </source>
</evidence>
<evidence type="ECO:0000313" key="3">
    <source>
        <dbReference type="Proteomes" id="UP001597295"/>
    </source>
</evidence>
<dbReference type="PANTHER" id="PTHR30451">
    <property type="entry name" value="OUTER MEMBRANE USHER PROTEIN"/>
    <property type="match status" value="1"/>
</dbReference>
<dbReference type="RefSeq" id="WP_379876973.1">
    <property type="nucleotide sequence ID" value="NZ_JBHUIP010000012.1"/>
</dbReference>